<reference evidence="6 7" key="1">
    <citation type="journal article" date="2021" name="Comput. Struct. Biotechnol. J.">
        <title>De novo genome assembly of the potent medicinal plant Rehmannia glutinosa using nanopore technology.</title>
        <authorList>
            <person name="Ma L."/>
            <person name="Dong C."/>
            <person name="Song C."/>
            <person name="Wang X."/>
            <person name="Zheng X."/>
            <person name="Niu Y."/>
            <person name="Chen S."/>
            <person name="Feng W."/>
        </authorList>
    </citation>
    <scope>NUCLEOTIDE SEQUENCE [LARGE SCALE GENOMIC DNA]</scope>
    <source>
        <strain evidence="6">DH-2019</strain>
    </source>
</reference>
<dbReference type="Pfam" id="PF00657">
    <property type="entry name" value="Lipase_GDSL"/>
    <property type="match status" value="1"/>
</dbReference>
<accession>A0ABR0UNH0</accession>
<protein>
    <recommendedName>
        <fullName evidence="8">GDSL esterase/lipase</fullName>
    </recommendedName>
</protein>
<dbReference type="SUPFAM" id="SSF52266">
    <property type="entry name" value="SGNH hydrolase"/>
    <property type="match status" value="1"/>
</dbReference>
<keyword evidence="2 5" id="KW-0732">Signal</keyword>
<dbReference type="PANTHER" id="PTHR22835">
    <property type="entry name" value="ZINC FINGER FYVE DOMAIN CONTAINING PROTEIN"/>
    <property type="match status" value="1"/>
</dbReference>
<keyword evidence="4" id="KW-0325">Glycoprotein</keyword>
<evidence type="ECO:0008006" key="8">
    <source>
        <dbReference type="Google" id="ProtNLM"/>
    </source>
</evidence>
<dbReference type="Proteomes" id="UP001318860">
    <property type="component" value="Unassembled WGS sequence"/>
</dbReference>
<dbReference type="InterPro" id="IPR036514">
    <property type="entry name" value="SGNH_hydro_sf"/>
</dbReference>
<dbReference type="Gene3D" id="3.40.50.1110">
    <property type="entry name" value="SGNH hydrolase"/>
    <property type="match status" value="1"/>
</dbReference>
<gene>
    <name evidence="6" type="ORF">DH2020_042574</name>
</gene>
<evidence type="ECO:0000313" key="7">
    <source>
        <dbReference type="Proteomes" id="UP001318860"/>
    </source>
</evidence>
<keyword evidence="3" id="KW-0378">Hydrolase</keyword>
<proteinExistence type="inferred from homology"/>
<feature type="signal peptide" evidence="5">
    <location>
        <begin position="1"/>
        <end position="32"/>
    </location>
</feature>
<evidence type="ECO:0000256" key="1">
    <source>
        <dbReference type="ARBA" id="ARBA00008668"/>
    </source>
</evidence>
<evidence type="ECO:0000256" key="5">
    <source>
        <dbReference type="SAM" id="SignalP"/>
    </source>
</evidence>
<keyword evidence="7" id="KW-1185">Reference proteome</keyword>
<dbReference type="EMBL" id="JABTTQ020002493">
    <property type="protein sequence ID" value="KAK6123685.1"/>
    <property type="molecule type" value="Genomic_DNA"/>
</dbReference>
<name>A0ABR0UNH0_REHGL</name>
<comment type="similarity">
    <text evidence="1">Belongs to the 'GDSL' lipolytic enzyme family.</text>
</comment>
<organism evidence="6 7">
    <name type="scientific">Rehmannia glutinosa</name>
    <name type="common">Chinese foxglove</name>
    <dbReference type="NCBI Taxonomy" id="99300"/>
    <lineage>
        <taxon>Eukaryota</taxon>
        <taxon>Viridiplantae</taxon>
        <taxon>Streptophyta</taxon>
        <taxon>Embryophyta</taxon>
        <taxon>Tracheophyta</taxon>
        <taxon>Spermatophyta</taxon>
        <taxon>Magnoliopsida</taxon>
        <taxon>eudicotyledons</taxon>
        <taxon>Gunneridae</taxon>
        <taxon>Pentapetalae</taxon>
        <taxon>asterids</taxon>
        <taxon>lamiids</taxon>
        <taxon>Lamiales</taxon>
        <taxon>Orobanchaceae</taxon>
        <taxon>Rehmannieae</taxon>
        <taxon>Rehmannia</taxon>
    </lineage>
</organism>
<dbReference type="InterPro" id="IPR001087">
    <property type="entry name" value="GDSL"/>
</dbReference>
<evidence type="ECO:0000256" key="3">
    <source>
        <dbReference type="ARBA" id="ARBA00022801"/>
    </source>
</evidence>
<evidence type="ECO:0000313" key="6">
    <source>
        <dbReference type="EMBL" id="KAK6123685.1"/>
    </source>
</evidence>
<evidence type="ECO:0000256" key="2">
    <source>
        <dbReference type="ARBA" id="ARBA00022729"/>
    </source>
</evidence>
<evidence type="ECO:0000256" key="4">
    <source>
        <dbReference type="ARBA" id="ARBA00023180"/>
    </source>
</evidence>
<comment type="caution">
    <text evidence="6">The sequence shown here is derived from an EMBL/GenBank/DDBJ whole genome shotgun (WGS) entry which is preliminary data.</text>
</comment>
<feature type="chain" id="PRO_5046970908" description="GDSL esterase/lipase" evidence="5">
    <location>
        <begin position="33"/>
        <end position="390"/>
    </location>
</feature>
<dbReference type="PANTHER" id="PTHR22835:SF557">
    <property type="entry name" value="LIPASE_HYDROLASE FAMILY PROTEIN, PUTATIVE, EXPRESSED-RELATED"/>
    <property type="match status" value="1"/>
</dbReference>
<sequence length="390" mass="43332">MVISLLCSPRITLMIKLTIILLILSSPISAYATTNHPHHPFKSVYAFGDSYTDTGNTRSNTGPSGFMFVSNLPYGATFFHHPTNRYSDGRLVIDFVAQVLSLPFLPPYLDPKADKSSGVNFAVAGSTAIVHSFFVKNNMTINITPQSLQTQLSWFNKFLEGKGCKDSYATPRECEAVFHDALIWVGEIGANDYAYSFGSSVPTKTIQKLAINSVTAFLQCVGIAEKGRKVCGRSRPTTNRVPNVVHVSRSSYRRQRQRRVCRSANKQSDTHNTILKAKLNLFRKQFPQSVIVYADYYNAYLTVIKNAKKYGFKELYKVCCGYGGGTYNFNYFNACGSPSATSCANPSQYINWDGVHLTEAMYKAMADAFVNGTYSQPPFRSLLSKKHSSG</sequence>
<dbReference type="CDD" id="cd01837">
    <property type="entry name" value="SGNH_plant_lipase_like"/>
    <property type="match status" value="1"/>
</dbReference>
<dbReference type="InterPro" id="IPR035669">
    <property type="entry name" value="SGNH_plant_lipase-like"/>
</dbReference>